<evidence type="ECO:0000256" key="5">
    <source>
        <dbReference type="ARBA" id="ARBA00022690"/>
    </source>
</evidence>
<protein>
    <submittedName>
        <fullName evidence="11">SSI family serine proteinase inhibitor</fullName>
    </submittedName>
</protein>
<comment type="similarity">
    <text evidence="2 8">Belongs to the protease inhibitor I16 (SSI) family.</text>
</comment>
<feature type="signal peptide" evidence="9">
    <location>
        <begin position="1"/>
        <end position="32"/>
    </location>
</feature>
<evidence type="ECO:0000256" key="9">
    <source>
        <dbReference type="SAM" id="SignalP"/>
    </source>
</evidence>
<name>A0ABT6A1I7_9ACTN</name>
<evidence type="ECO:0000313" key="12">
    <source>
        <dbReference type="Proteomes" id="UP001221150"/>
    </source>
</evidence>
<evidence type="ECO:0000259" key="10">
    <source>
        <dbReference type="Pfam" id="PF00720"/>
    </source>
</evidence>
<dbReference type="InterPro" id="IPR000691">
    <property type="entry name" value="Prot_inh_I16_SSI"/>
</dbReference>
<feature type="domain" description="Subtilisin inhibitor" evidence="10">
    <location>
        <begin position="44"/>
        <end position="126"/>
    </location>
</feature>
<sequence length="142" mass="15246">MTHFTTVATHLLRRALPAAAALMLACPAAAHAAPHRPTGHGDWLYLSVSRGGAASGDTRRALLLCDPPLGHPHAAEACSQLRTARGDIRGIPRKEVLCSMIYAPVTVRAAGRWQGRTIDYTATFANACMMRARTGEVFSLDR</sequence>
<evidence type="ECO:0000256" key="4">
    <source>
        <dbReference type="ARBA" id="ARBA00022525"/>
    </source>
</evidence>
<organism evidence="11 12">
    <name type="scientific">Streptomyces tropicalis</name>
    <dbReference type="NCBI Taxonomy" id="3034234"/>
    <lineage>
        <taxon>Bacteria</taxon>
        <taxon>Bacillati</taxon>
        <taxon>Actinomycetota</taxon>
        <taxon>Actinomycetes</taxon>
        <taxon>Kitasatosporales</taxon>
        <taxon>Streptomycetaceae</taxon>
        <taxon>Streptomyces</taxon>
    </lineage>
</organism>
<dbReference type="EMBL" id="JARJBB010000003">
    <property type="protein sequence ID" value="MDF3298511.1"/>
    <property type="molecule type" value="Genomic_DNA"/>
</dbReference>
<keyword evidence="9" id="KW-0732">Signal</keyword>
<reference evidence="11 12" key="1">
    <citation type="submission" date="2023-03" db="EMBL/GenBank/DDBJ databases">
        <title>Draft genome sequence of Streptomyces sp. K1PA1 isolated from peat swamp forest in Thailand.</title>
        <authorList>
            <person name="Klaysubun C."/>
            <person name="Duangmal K."/>
        </authorList>
    </citation>
    <scope>NUCLEOTIDE SEQUENCE [LARGE SCALE GENOMIC DNA]</scope>
    <source>
        <strain evidence="11 12">K1PA1</strain>
    </source>
</reference>
<dbReference type="PRINTS" id="PR00294">
    <property type="entry name" value="SSBTLNINHBTR"/>
</dbReference>
<evidence type="ECO:0000256" key="7">
    <source>
        <dbReference type="ARBA" id="ARBA00023157"/>
    </source>
</evidence>
<evidence type="ECO:0000313" key="11">
    <source>
        <dbReference type="EMBL" id="MDF3298511.1"/>
    </source>
</evidence>
<evidence type="ECO:0000256" key="1">
    <source>
        <dbReference type="ARBA" id="ARBA00004613"/>
    </source>
</evidence>
<evidence type="ECO:0000256" key="2">
    <source>
        <dbReference type="ARBA" id="ARBA00010472"/>
    </source>
</evidence>
<keyword evidence="5 8" id="KW-0646">Protease inhibitor</keyword>
<comment type="caution">
    <text evidence="11">The sequence shown here is derived from an EMBL/GenBank/DDBJ whole genome shotgun (WGS) entry which is preliminary data.</text>
</comment>
<dbReference type="Proteomes" id="UP001221150">
    <property type="component" value="Unassembled WGS sequence"/>
</dbReference>
<dbReference type="InterPro" id="IPR023549">
    <property type="entry name" value="Subtilisin_inhibitor"/>
</dbReference>
<evidence type="ECO:0000256" key="3">
    <source>
        <dbReference type="ARBA" id="ARBA00011738"/>
    </source>
</evidence>
<feature type="chain" id="PRO_5045054104" evidence="9">
    <location>
        <begin position="33"/>
        <end position="142"/>
    </location>
</feature>
<dbReference type="InterPro" id="IPR036819">
    <property type="entry name" value="Subtilisin_inhibitor-like_sf"/>
</dbReference>
<keyword evidence="4" id="KW-0964">Secreted</keyword>
<dbReference type="SUPFAM" id="SSF55399">
    <property type="entry name" value="Subtilisin inhibitor"/>
    <property type="match status" value="1"/>
</dbReference>
<gene>
    <name evidence="11" type="ORF">P3H78_07665</name>
</gene>
<evidence type="ECO:0000256" key="8">
    <source>
        <dbReference type="RuleBase" id="RU003471"/>
    </source>
</evidence>
<keyword evidence="6 8" id="KW-0722">Serine protease inhibitor</keyword>
<dbReference type="Pfam" id="PF00720">
    <property type="entry name" value="SSI"/>
    <property type="match status" value="1"/>
</dbReference>
<evidence type="ECO:0000256" key="6">
    <source>
        <dbReference type="ARBA" id="ARBA00022900"/>
    </source>
</evidence>
<accession>A0ABT6A1I7</accession>
<comment type="subcellular location">
    <subcellularLocation>
        <location evidence="1">Secreted</location>
    </subcellularLocation>
</comment>
<dbReference type="Gene3D" id="3.30.350.10">
    <property type="entry name" value="Subtilisin inhibitor-like"/>
    <property type="match status" value="1"/>
</dbReference>
<dbReference type="RefSeq" id="WP_276108061.1">
    <property type="nucleotide sequence ID" value="NZ_JARJBB010000003.1"/>
</dbReference>
<proteinExistence type="inferred from homology"/>
<comment type="subunit">
    <text evidence="3">Homodimer.</text>
</comment>
<keyword evidence="12" id="KW-1185">Reference proteome</keyword>
<keyword evidence="7" id="KW-1015">Disulfide bond</keyword>